<dbReference type="Pfam" id="PF00026">
    <property type="entry name" value="Asp"/>
    <property type="match status" value="1"/>
</dbReference>
<keyword evidence="2" id="KW-0472">Membrane</keyword>
<dbReference type="SUPFAM" id="SSF50630">
    <property type="entry name" value="Acid proteases"/>
    <property type="match status" value="1"/>
</dbReference>
<dbReference type="AlphaFoldDB" id="A0A8K1C7W2"/>
<sequence length="455" mass="49140">MSTKIPLTPINDAYGGYLATVKVGEDTQDMPIDLLNADIWIKCGVLPHLNTPCSTSWACSPGTSYKKQDGHLFCSSVATQDVSIGDVQVTNGVVNVLQHASYQDTPPESRLGLAPTDDNDQTAALFKKVNSLSLSLAANDPFLLFDGVDQSLIDKEGLKGYTVPTFDSLGWYMSLSAVKFGDSAAQMPCQLQDYYSCVGAFVSRYEYVSMDAELYADFKTNHLSSANCDYTSSERTVCDASANFPRITIASGSKAFYLDAADYTRPSTVPGKVDMLIEEAKANNVWGLGLPFLKKYYTHFDHAKNEMTLYCHENKTCDTDVLPVLDAPPTYSDTTSSDLWGGYGNDYSTYTLPPFTPSYPSDSDTDYNTGGGASVGIVYTSHRSGRQTGVYIGVGTGFSVLFMVIGFLKFVSKSTTPEEAKPEESAPIEGESSQTAYSSVSTPKAVAPQPQASAV</sequence>
<keyword evidence="2" id="KW-1133">Transmembrane helix</keyword>
<evidence type="ECO:0000313" key="5">
    <source>
        <dbReference type="Proteomes" id="UP000794436"/>
    </source>
</evidence>
<reference evidence="4" key="1">
    <citation type="submission" date="2019-03" db="EMBL/GenBank/DDBJ databases">
        <title>Long read genome sequence of the mycoparasitic Pythium oligandrum ATCC 38472 isolated from sugarbeet rhizosphere.</title>
        <authorList>
            <person name="Gaulin E."/>
        </authorList>
    </citation>
    <scope>NUCLEOTIDE SEQUENCE</scope>
    <source>
        <strain evidence="4">ATCC 38472_TT</strain>
    </source>
</reference>
<keyword evidence="2" id="KW-0812">Transmembrane</keyword>
<evidence type="ECO:0000256" key="1">
    <source>
        <dbReference type="SAM" id="MobiDB-lite"/>
    </source>
</evidence>
<feature type="compositionally biased region" description="Polar residues" evidence="1">
    <location>
        <begin position="431"/>
        <end position="442"/>
    </location>
</feature>
<protein>
    <recommendedName>
        <fullName evidence="3">Peptidase A1 domain-containing protein</fullName>
    </recommendedName>
</protein>
<feature type="domain" description="Peptidase A1" evidence="3">
    <location>
        <begin position="129"/>
        <end position="308"/>
    </location>
</feature>
<evidence type="ECO:0000256" key="2">
    <source>
        <dbReference type="SAM" id="Phobius"/>
    </source>
</evidence>
<evidence type="ECO:0000313" key="4">
    <source>
        <dbReference type="EMBL" id="TMW58192.1"/>
    </source>
</evidence>
<name>A0A8K1C7W2_PYTOL</name>
<accession>A0A8K1C7W2</accession>
<dbReference type="Proteomes" id="UP000794436">
    <property type="component" value="Unassembled WGS sequence"/>
</dbReference>
<comment type="caution">
    <text evidence="4">The sequence shown here is derived from an EMBL/GenBank/DDBJ whole genome shotgun (WGS) entry which is preliminary data.</text>
</comment>
<organism evidence="4 5">
    <name type="scientific">Pythium oligandrum</name>
    <name type="common">Mycoparasitic fungus</name>
    <dbReference type="NCBI Taxonomy" id="41045"/>
    <lineage>
        <taxon>Eukaryota</taxon>
        <taxon>Sar</taxon>
        <taxon>Stramenopiles</taxon>
        <taxon>Oomycota</taxon>
        <taxon>Peronosporomycetes</taxon>
        <taxon>Pythiales</taxon>
        <taxon>Pythiaceae</taxon>
        <taxon>Pythium</taxon>
    </lineage>
</organism>
<proteinExistence type="predicted"/>
<keyword evidence="5" id="KW-1185">Reference proteome</keyword>
<dbReference type="InterPro" id="IPR033121">
    <property type="entry name" value="PEPTIDASE_A1"/>
</dbReference>
<dbReference type="InterPro" id="IPR021109">
    <property type="entry name" value="Peptidase_aspartic_dom_sf"/>
</dbReference>
<feature type="transmembrane region" description="Helical" evidence="2">
    <location>
        <begin position="390"/>
        <end position="411"/>
    </location>
</feature>
<dbReference type="EMBL" id="SPLM01000112">
    <property type="protein sequence ID" value="TMW58192.1"/>
    <property type="molecule type" value="Genomic_DNA"/>
</dbReference>
<evidence type="ECO:0000259" key="3">
    <source>
        <dbReference type="Pfam" id="PF00026"/>
    </source>
</evidence>
<gene>
    <name evidence="4" type="ORF">Poli38472_011780</name>
</gene>
<dbReference type="Gene3D" id="2.40.70.10">
    <property type="entry name" value="Acid Proteases"/>
    <property type="match status" value="1"/>
</dbReference>
<feature type="region of interest" description="Disordered" evidence="1">
    <location>
        <begin position="414"/>
        <end position="455"/>
    </location>
</feature>